<reference evidence="1" key="1">
    <citation type="submission" date="2001-08" db="EMBL/GenBank/DDBJ databases">
        <title>Oryza sativa nipponbare(GA3) genomic DNA, chromosome 6, BAC clone:OJ1217_C01.</title>
        <authorList>
            <person name="Sasaki T."/>
            <person name="Matsumoto T."/>
            <person name="Yamamoto K."/>
        </authorList>
    </citation>
    <scope>NUCLEOTIDE SEQUENCE</scope>
</reference>
<evidence type="ECO:0000313" key="2">
    <source>
        <dbReference type="EMBL" id="BAD62088.1"/>
    </source>
</evidence>
<reference evidence="2" key="2">
    <citation type="submission" date="2002-09" db="EMBL/GenBank/DDBJ databases">
        <title>Oryza sativa nipponbare(GA3) genomic DNA, chromosome 6, BAC clone:OSJNBa0042E12.</title>
        <authorList>
            <person name="Sasaki T."/>
            <person name="Matsumoto T."/>
            <person name="Katayose Y."/>
        </authorList>
    </citation>
    <scope>NUCLEOTIDE SEQUENCE</scope>
</reference>
<reference evidence="3" key="8">
    <citation type="submission" date="2012-08" db="EMBL/GenBank/DDBJ databases">
        <title>Oryza sativa nipponbare(GA3) genomic DNA, chromosome 6.</title>
        <authorList>
            <consortium name="IRGSP(International Rice Genome Sequencing Project)"/>
        </authorList>
    </citation>
    <scope>NUCLEOTIDE SEQUENCE</scope>
</reference>
<protein>
    <submittedName>
        <fullName evidence="3">Os06g0301500 protein</fullName>
    </submittedName>
</protein>
<reference evidence="3" key="5">
    <citation type="journal article" date="2007" name="Genome Res.">
        <title>Curated Genome Annotation of Oryza sativa ssp. japonica and Comparative Genome Analysis with Arabidopsis thaliana.</title>
        <authorList>
            <consortium name="The Rice Annotation Project (RAP)"/>
            <person name="Itoh T."/>
            <person name="Tanaka T."/>
            <person name="Barrero R.A."/>
            <person name="Yamasaki C."/>
            <person name="Fujii Y."/>
            <person name="Hilton P.B."/>
            <person name="Antonio B.A."/>
            <person name="Aono H."/>
            <person name="Apweiler R."/>
            <person name="Bruskiewich R."/>
            <person name="Bureau T."/>
            <person name="Burr F."/>
            <person name="Costa de Oliveira A."/>
            <person name="Fuks G."/>
            <person name="Habara T."/>
            <person name="Haberer G."/>
            <person name="Han B."/>
            <person name="Harada E."/>
            <person name="Hiraki A.T."/>
            <person name="Hirochika H."/>
            <person name="Hoen D."/>
            <person name="Hokari H."/>
            <person name="Hosokawa S."/>
            <person name="Hsing Y."/>
            <person name="Ikawa H."/>
            <person name="Ikeo K."/>
            <person name="Imanishi T."/>
            <person name="Ito Y."/>
            <person name="Jaiswal P."/>
            <person name="Kanno M."/>
            <person name="Kawahara Y."/>
            <person name="Kawamura T."/>
            <person name="Kawashima H."/>
            <person name="Khurana J.P."/>
            <person name="Kikuchi S."/>
            <person name="Komatsu S."/>
            <person name="Koyanagi K.O."/>
            <person name="Kubooka H."/>
            <person name="Lieberherr D."/>
            <person name="Lin Y.C."/>
            <person name="Lonsdale D."/>
            <person name="Matsumoto T."/>
            <person name="Matsuya A."/>
            <person name="McCombie W.R."/>
            <person name="Messing J."/>
            <person name="Miyao A."/>
            <person name="Mulder N."/>
            <person name="Nagamura Y."/>
            <person name="Nam J."/>
            <person name="Namiki N."/>
            <person name="Numa H."/>
            <person name="Nurimoto S."/>
            <person name="O'donovan C."/>
            <person name="Ohyanagi H."/>
            <person name="Okido T."/>
            <person name="Oota S."/>
            <person name="Osato N."/>
            <person name="Palmer L.E."/>
            <person name="Quetier F."/>
            <person name="Raghuvanshi S."/>
            <person name="Saichi N."/>
            <person name="Sakai H."/>
            <person name="Sakai Y."/>
            <person name="Sakata K."/>
            <person name="Sakurai T."/>
            <person name="Sato F."/>
            <person name="Sato Y."/>
            <person name="Schoof H."/>
            <person name="Seki M."/>
            <person name="Shibata M."/>
            <person name="Shimizu Y."/>
            <person name="Shinozaki K."/>
            <person name="Shinso Y."/>
            <person name="Singh N.K."/>
            <person name="Smith-White B."/>
            <person name="Takeda J."/>
            <person name="Tanino M."/>
            <person name="Tatusova T."/>
            <person name="Thongjuea S."/>
            <person name="Todokoro F."/>
            <person name="Tsugane M."/>
            <person name="Tyagi A.K."/>
            <person name="Vanavichit A."/>
            <person name="Wang A."/>
            <person name="Wing R.A."/>
            <person name="Yamaguchi K."/>
            <person name="Yamamoto M."/>
            <person name="Yamamoto N."/>
            <person name="Yu Y."/>
            <person name="Zhang H."/>
            <person name="Zhao Q."/>
            <person name="Higo K."/>
            <person name="Burr B."/>
            <person name="Gojobori T."/>
            <person name="Sasaki T."/>
        </authorList>
    </citation>
    <scope>NUCLEOTIDE SEQUENCE</scope>
</reference>
<name>A0A0P0WW07_ORYSJ</name>
<sequence length="105" mass="11531">MQRRLRRVDPVAAAARARGSGYSPTRILSRRRQRSLTSPRWRRALSLPLLPVPFPSLLYRRQLPQAGSGVGVGGPVAVPSPPPDPAARGEAVAARWRDDYLDVLV</sequence>
<organism evidence="2 4">
    <name type="scientific">Oryza sativa subsp. japonica</name>
    <name type="common">Rice</name>
    <dbReference type="NCBI Taxonomy" id="39947"/>
    <lineage>
        <taxon>Eukaryota</taxon>
        <taxon>Viridiplantae</taxon>
        <taxon>Streptophyta</taxon>
        <taxon>Embryophyta</taxon>
        <taxon>Tracheophyta</taxon>
        <taxon>Spermatophyta</taxon>
        <taxon>Magnoliopsida</taxon>
        <taxon>Liliopsida</taxon>
        <taxon>Poales</taxon>
        <taxon>Poaceae</taxon>
        <taxon>BOP clade</taxon>
        <taxon>Oryzoideae</taxon>
        <taxon>Oryzeae</taxon>
        <taxon>Oryzinae</taxon>
        <taxon>Oryza</taxon>
        <taxon>Oryza sativa</taxon>
    </lineage>
</organism>
<dbReference type="Proteomes" id="UP000000763">
    <property type="component" value="Chromosome 6"/>
</dbReference>
<dbReference type="KEGG" id="dosa:Os06g0301500"/>
<dbReference type="AlphaFoldDB" id="A0A0P0WW07"/>
<dbReference type="Gramene" id="Os06t0301500-01">
    <property type="protein sequence ID" value="Os06t0301500-01"/>
    <property type="gene ID" value="Os06g0301500"/>
</dbReference>
<reference evidence="3" key="9">
    <citation type="submission" date="2012-08" db="EMBL/GenBank/DDBJ databases">
        <title>The Second Rice Annotation Project Meeting (RAP2).</title>
        <authorList>
            <consortium name="The Rice Annotation Project (RAP)"/>
        </authorList>
    </citation>
    <scope>NUCLEOTIDE SEQUENCE</scope>
</reference>
<proteinExistence type="predicted"/>
<reference evidence="4" key="7">
    <citation type="journal article" date="2008" name="Nucleic Acids Res.">
        <title>The rice annotation project database (RAP-DB): 2008 update.</title>
        <authorList>
            <consortium name="The rice annotation project (RAP)"/>
        </authorList>
    </citation>
    <scope>GENOME REANNOTATION</scope>
    <source>
        <strain evidence="4">cv. Nipponbare</strain>
    </source>
</reference>
<dbReference type="EMBL" id="AP005748">
    <property type="protein sequence ID" value="BAD62088.1"/>
    <property type="molecule type" value="Genomic_DNA"/>
</dbReference>
<reference evidence="3" key="6">
    <citation type="journal article" date="2008" name="Nucleic Acids Res.">
        <title>The Rice Annotation Project Database (RAP-DB): 2008 update.</title>
        <authorList>
            <consortium name="The Rice Annotation Project (RAP)"/>
            <person name="Tanaka T."/>
            <person name="Antonio B.A."/>
            <person name="Kikuchi S."/>
            <person name="Matsumoto T."/>
            <person name="Nagamura Y."/>
            <person name="Numa H."/>
            <person name="Sakai H."/>
            <person name="Wu J."/>
            <person name="Itoh T."/>
            <person name="Sasaki T."/>
            <person name="Aono R."/>
            <person name="Fujii Y."/>
            <person name="Habara T."/>
            <person name="Harada E."/>
            <person name="Kanno M."/>
            <person name="Kawahara Y."/>
            <person name="Kawashima H."/>
            <person name="Kubooka H."/>
            <person name="Matsuya A."/>
            <person name="Nakaoka H."/>
            <person name="Saichi N."/>
            <person name="Sanbonmatsu R."/>
            <person name="Sato Y."/>
            <person name="Shinso Y."/>
            <person name="Suzuki M."/>
            <person name="Takeda J."/>
            <person name="Tanino M."/>
            <person name="Todokoro F."/>
            <person name="Yamaguchi K."/>
            <person name="Yamamoto N."/>
            <person name="Yamasaki C."/>
            <person name="Imanishi T."/>
            <person name="Okido T."/>
            <person name="Tada M."/>
            <person name="Ikeo K."/>
            <person name="Tateno Y."/>
            <person name="Gojobori T."/>
            <person name="Lin Y.C."/>
            <person name="Wei F.J."/>
            <person name="Hsing Y.I."/>
            <person name="Zhao Q."/>
            <person name="Han B."/>
            <person name="Kramer M.R."/>
            <person name="McCombie R.W."/>
            <person name="Lonsdale D."/>
            <person name="O'Donovan C.C."/>
            <person name="Whitfield E.J."/>
            <person name="Apweiler R."/>
            <person name="Koyanagi K.O."/>
            <person name="Khurana J.P."/>
            <person name="Raghuvanshi S."/>
            <person name="Singh N.K."/>
            <person name="Tyagi A.K."/>
            <person name="Haberer G."/>
            <person name="Fujisawa M."/>
            <person name="Hosokawa S."/>
            <person name="Ito Y."/>
            <person name="Ikawa H."/>
            <person name="Shibata M."/>
            <person name="Yamamoto M."/>
            <person name="Bruskiewich R.M."/>
            <person name="Hoen D.R."/>
            <person name="Bureau TE."/>
            <person name="Namiki N."/>
            <person name="Ohyanagi H."/>
            <person name="Sakai Y."/>
            <person name="Nobushima S."/>
            <person name="Sakata K."/>
            <person name="Barrero R.A."/>
            <person name="Sato Y."/>
            <person name="Souvorov A."/>
            <person name="Smith-White B."/>
            <person name="Tatusova T."/>
            <person name="An S."/>
            <person name="An G."/>
            <person name="OOta S."/>
            <person name="Fuks G."/>
            <person name="Messing J."/>
            <person name="Christie K.R."/>
            <person name="Lieberherr D."/>
            <person name="Kim H."/>
            <person name="Zuccolo A."/>
            <person name="Wing R.A."/>
            <person name="Nobuta K."/>
            <person name="Green P.J."/>
            <person name="Lu C."/>
            <person name="Meyers BC."/>
            <person name="Chaparro C."/>
            <person name="Piegu B."/>
            <person name="Panaud O."/>
            <person name="Echeverria M."/>
        </authorList>
    </citation>
    <scope>NUCLEOTIDE SEQUENCE</scope>
</reference>
<evidence type="ECO:0000313" key="1">
    <source>
        <dbReference type="EMBL" id="BAD53982.1"/>
    </source>
</evidence>
<accession>A0A0P0WW07</accession>
<reference evidence="3 4" key="3">
    <citation type="journal article" date="2005" name="Nature">
        <title>The map-based sequence of the rice genome.</title>
        <authorList>
            <consortium name="International rice genome sequencing project (IRGSP)"/>
            <person name="Matsumoto T."/>
            <person name="Wu J."/>
            <person name="Kanamori H."/>
            <person name="Katayose Y."/>
            <person name="Fujisawa M."/>
            <person name="Namiki N."/>
            <person name="Mizuno H."/>
            <person name="Yamamoto K."/>
            <person name="Antonio B.A."/>
            <person name="Baba T."/>
            <person name="Sakata K."/>
            <person name="Nagamura Y."/>
            <person name="Aoki H."/>
            <person name="Arikawa K."/>
            <person name="Arita K."/>
            <person name="Bito T."/>
            <person name="Chiden Y."/>
            <person name="Fujitsuka N."/>
            <person name="Fukunaka R."/>
            <person name="Hamada M."/>
            <person name="Harada C."/>
            <person name="Hayashi A."/>
            <person name="Hijishita S."/>
            <person name="Honda M."/>
            <person name="Hosokawa S."/>
            <person name="Ichikawa Y."/>
            <person name="Idonuma A."/>
            <person name="Iijima M."/>
            <person name="Ikeda M."/>
            <person name="Ikeno M."/>
            <person name="Ito K."/>
            <person name="Ito S."/>
            <person name="Ito T."/>
            <person name="Ito Y."/>
            <person name="Ito Y."/>
            <person name="Iwabuchi A."/>
            <person name="Kamiya K."/>
            <person name="Karasawa W."/>
            <person name="Kurita K."/>
            <person name="Katagiri S."/>
            <person name="Kikuta A."/>
            <person name="Kobayashi H."/>
            <person name="Kobayashi N."/>
            <person name="Machita K."/>
            <person name="Maehara T."/>
            <person name="Masukawa M."/>
            <person name="Mizubayashi T."/>
            <person name="Mukai Y."/>
            <person name="Nagasaki H."/>
            <person name="Nagata Y."/>
            <person name="Naito S."/>
            <person name="Nakashima M."/>
            <person name="Nakama Y."/>
            <person name="Nakamichi Y."/>
            <person name="Nakamura M."/>
            <person name="Meguro A."/>
            <person name="Negishi M."/>
            <person name="Ohta I."/>
            <person name="Ohta T."/>
            <person name="Okamoto M."/>
            <person name="Ono N."/>
            <person name="Saji S."/>
            <person name="Sakaguchi M."/>
            <person name="Sakai K."/>
            <person name="Shibata M."/>
            <person name="Shimokawa T."/>
            <person name="Song J."/>
            <person name="Takazaki Y."/>
            <person name="Terasawa K."/>
            <person name="Tsugane M."/>
            <person name="Tsuji K."/>
            <person name="Ueda S."/>
            <person name="Waki K."/>
            <person name="Yamagata H."/>
            <person name="Yamamoto M."/>
            <person name="Yamamoto S."/>
            <person name="Yamane H."/>
            <person name="Yoshiki S."/>
            <person name="Yoshihara R."/>
            <person name="Yukawa K."/>
            <person name="Zhong H."/>
            <person name="Yano M."/>
            <person name="Yuan Q."/>
            <person name="Ouyang S."/>
            <person name="Liu J."/>
            <person name="Jones K.M."/>
            <person name="Gansberger K."/>
            <person name="Moffat K."/>
            <person name="Hill J."/>
            <person name="Bera J."/>
            <person name="Fadrosh D."/>
            <person name="Jin S."/>
            <person name="Johri S."/>
            <person name="Kim M."/>
            <person name="Overton L."/>
            <person name="Reardon M."/>
            <person name="Tsitrin T."/>
            <person name="Vuong H."/>
            <person name="Weaver B."/>
            <person name="Ciecko A."/>
            <person name="Tallon L."/>
            <person name="Jackson J."/>
            <person name="Pai G."/>
            <person name="Aken S.V."/>
            <person name="Utterback T."/>
            <person name="Reidmuller S."/>
            <person name="Feldblyum T."/>
            <person name="Hsiao J."/>
            <person name="Zismann V."/>
            <person name="Iobst S."/>
            <person name="de Vazeille A.R."/>
            <person name="Buell C.R."/>
            <person name="Ying K."/>
            <person name="Li Y."/>
            <person name="Lu T."/>
            <person name="Huang Y."/>
            <person name="Zhao Q."/>
            <person name="Feng Q."/>
            <person name="Zhang L."/>
            <person name="Zhu J."/>
            <person name="Weng Q."/>
            <person name="Mu J."/>
            <person name="Lu Y."/>
            <person name="Fan D."/>
            <person name="Liu Y."/>
            <person name="Guan J."/>
            <person name="Zhang Y."/>
            <person name="Yu S."/>
            <person name="Liu X."/>
            <person name="Zhang Y."/>
            <person name="Hong G."/>
            <person name="Han B."/>
            <person name="Choisne N."/>
            <person name="Demange N."/>
            <person name="Orjeda G."/>
            <person name="Samain S."/>
            <person name="Cattolico L."/>
            <person name="Pelletier E."/>
            <person name="Couloux A."/>
            <person name="Segurens B."/>
            <person name="Wincker P."/>
            <person name="D'Hont A."/>
            <person name="Scarpelli C."/>
            <person name="Weissenbach J."/>
            <person name="Salanoubat M."/>
            <person name="Quetier F."/>
            <person name="Yu Y."/>
            <person name="Kim H.R."/>
            <person name="Rambo T."/>
            <person name="Currie J."/>
            <person name="Collura K."/>
            <person name="Luo M."/>
            <person name="Yang T."/>
            <person name="Ammiraju J.S.S."/>
            <person name="Engler F."/>
            <person name="Soderlund C."/>
            <person name="Wing R.A."/>
            <person name="Palmer L.E."/>
            <person name="de la Bastide M."/>
            <person name="Spiegel L."/>
            <person name="Nascimento L."/>
            <person name="Zutavern T."/>
            <person name="O'Shaughnessy A."/>
            <person name="Dike S."/>
            <person name="Dedhia N."/>
            <person name="Preston R."/>
            <person name="Balija V."/>
            <person name="McCombie W.R."/>
            <person name="Chow T."/>
            <person name="Chen H."/>
            <person name="Chung M."/>
            <person name="Chen C."/>
            <person name="Shaw J."/>
            <person name="Wu H."/>
            <person name="Hsiao K."/>
            <person name="Chao Y."/>
            <person name="Chu M."/>
            <person name="Cheng C."/>
            <person name="Hour A."/>
            <person name="Lee P."/>
            <person name="Lin S."/>
            <person name="Lin Y."/>
            <person name="Liou J."/>
            <person name="Liu S."/>
            <person name="Hsing Y."/>
            <person name="Raghuvanshi S."/>
            <person name="Mohanty A."/>
            <person name="Bharti A.K."/>
            <person name="Gaur A."/>
            <person name="Gupta V."/>
            <person name="Kumar D."/>
            <person name="Ravi V."/>
            <person name="Vij S."/>
            <person name="Kapur A."/>
            <person name="Khurana P."/>
            <person name="Khurana P."/>
            <person name="Khurana J.P."/>
            <person name="Tyagi A.K."/>
            <person name="Gaikwad K."/>
            <person name="Singh A."/>
            <person name="Dalal V."/>
            <person name="Srivastava S."/>
            <person name="Dixit A."/>
            <person name="Pal A.K."/>
            <person name="Ghazi I.A."/>
            <person name="Yadav M."/>
            <person name="Pandit A."/>
            <person name="Bhargava A."/>
            <person name="Sureshbabu K."/>
            <person name="Batra K."/>
            <person name="Sharma T.R."/>
            <person name="Mohapatra T."/>
            <person name="Singh N.K."/>
            <person name="Messing J."/>
            <person name="Nelson A.B."/>
            <person name="Fuks G."/>
            <person name="Kavchok S."/>
            <person name="Keizer G."/>
            <person name="Linton E."/>
            <person name="Llaca V."/>
            <person name="Song R."/>
            <person name="Tanyolac B."/>
            <person name="Young S."/>
            <person name="Ho-Il K."/>
            <person name="Hahn J.H."/>
            <person name="Sangsakoo G."/>
            <person name="Vanavichit A."/>
            <person name="de Mattos Luiz.A.T."/>
            <person name="Zimmer P.D."/>
            <person name="Malone G."/>
            <person name="Dellagostin O."/>
            <person name="de Oliveira A.C."/>
            <person name="Bevan M."/>
            <person name="Bancroft I."/>
            <person name="Minx P."/>
            <person name="Cordum H."/>
            <person name="Wilson R."/>
            <person name="Cheng Z."/>
            <person name="Jin W."/>
            <person name="Jiang J."/>
            <person name="Leong S.A."/>
            <person name="Iwama H."/>
            <person name="Gojobori T."/>
            <person name="Itoh T."/>
            <person name="Niimura Y."/>
            <person name="Fujii Y."/>
            <person name="Habara T."/>
            <person name="Sakai H."/>
            <person name="Sato Y."/>
            <person name="Wilson G."/>
            <person name="Kumar K."/>
            <person name="McCouch S."/>
            <person name="Juretic N."/>
            <person name="Hoen D."/>
            <person name="Wright S."/>
            <person name="Bruskiewich R."/>
            <person name="Bureau T."/>
            <person name="Miyao A."/>
            <person name="Hirochika H."/>
            <person name="Nishikawa T."/>
            <person name="Kadowaki K."/>
            <person name="Sugiura M."/>
            <person name="Burr B."/>
            <person name="Sasaki T."/>
        </authorList>
    </citation>
    <scope>NUCLEOTIDE SEQUENCE [LARGE SCALE GENOMIC DNA]</scope>
    <source>
        <strain evidence="4">cv. Nipponbare</strain>
    </source>
</reference>
<dbReference type="EMBL" id="AP008212">
    <property type="protein sequence ID" value="BAF19372.1"/>
    <property type="molecule type" value="Genomic_DNA"/>
</dbReference>
<dbReference type="EMBL" id="AP004007">
    <property type="protein sequence ID" value="BAD53982.1"/>
    <property type="molecule type" value="Genomic_DNA"/>
</dbReference>
<gene>
    <name evidence="3" type="ordered locus">Os06g0301500</name>
    <name evidence="1" type="ORF">OJ1217_C01.12</name>
    <name evidence="2" type="ORF">OSJNBa0042E12.2</name>
</gene>
<evidence type="ECO:0000313" key="3">
    <source>
        <dbReference type="EMBL" id="BAF19372.1"/>
    </source>
</evidence>
<evidence type="ECO:0000313" key="4">
    <source>
        <dbReference type="Proteomes" id="UP000000763"/>
    </source>
</evidence>
<reference evidence="3" key="4">
    <citation type="journal article" date="2006" name="Nucleic Acids Res.">
        <title>The Rice Annotation Project Database (RAP-DB): hub for Oryza sativa ssp. japonica genome information.</title>
        <authorList>
            <person name="Ohyanagi H."/>
            <person name="Tanaka T."/>
            <person name="Sakai H."/>
            <person name="Shigemoto Y."/>
            <person name="Yamaguchi K."/>
            <person name="Habara T."/>
            <person name="Fujii Y."/>
            <person name="Antonio B.A."/>
            <person name="Nagamura Y."/>
            <person name="Imanishi T."/>
            <person name="Ikeo K."/>
            <person name="Itoh T."/>
            <person name="Gojobori T."/>
            <person name="Sasaki T."/>
        </authorList>
    </citation>
    <scope>NUCLEOTIDE SEQUENCE</scope>
</reference>